<sequence length="131" mass="14988">MESQPMYRVHVISEPEFVEYTAIVMKGDRAEEVEALRPIGWTPSEDYCKRFGTTKWLRPNPNKWFKSRSSAHVRLKILRDAGYEAVIQESAPVQWPCGDTAKILPAQEIKEAAAVLIRHGVIDSMADLFRE</sequence>
<dbReference type="EMBL" id="CP046884">
    <property type="protein sequence ID" value="QNQ90749.1"/>
    <property type="molecule type" value="Genomic_DNA"/>
</dbReference>
<protein>
    <submittedName>
        <fullName evidence="1">Uncharacterized protein</fullName>
    </submittedName>
</protein>
<reference evidence="1 2" key="1">
    <citation type="submission" date="2019-12" db="EMBL/GenBank/DDBJ databases">
        <title>Corynebacterium sp. nov., isolated from feces of the Anser Albifrons in China.</title>
        <authorList>
            <person name="Liu Q."/>
        </authorList>
    </citation>
    <scope>NUCLEOTIDE SEQUENCE [LARGE SCALE GENOMIC DNA]</scope>
    <source>
        <strain evidence="1 2">4H37-19</strain>
    </source>
</reference>
<dbReference type="AlphaFoldDB" id="A0A7H0SQC4"/>
<gene>
    <name evidence="1" type="ORF">GP475_08925</name>
</gene>
<name>A0A7H0SQC4_9CORY</name>
<dbReference type="RefSeq" id="WP_187974063.1">
    <property type="nucleotide sequence ID" value="NZ_CP046884.1"/>
</dbReference>
<accession>A0A7H0SQC4</accession>
<organism evidence="1 2">
    <name type="scientific">Corynebacterium poyangense</name>
    <dbReference type="NCBI Taxonomy" id="2684405"/>
    <lineage>
        <taxon>Bacteria</taxon>
        <taxon>Bacillati</taxon>
        <taxon>Actinomycetota</taxon>
        <taxon>Actinomycetes</taxon>
        <taxon>Mycobacteriales</taxon>
        <taxon>Corynebacteriaceae</taxon>
        <taxon>Corynebacterium</taxon>
    </lineage>
</organism>
<dbReference type="Proteomes" id="UP000516320">
    <property type="component" value="Chromosome"/>
</dbReference>
<proteinExistence type="predicted"/>
<dbReference type="KEGG" id="cpoy:GP475_08925"/>
<evidence type="ECO:0000313" key="2">
    <source>
        <dbReference type="Proteomes" id="UP000516320"/>
    </source>
</evidence>
<evidence type="ECO:0000313" key="1">
    <source>
        <dbReference type="EMBL" id="QNQ90749.1"/>
    </source>
</evidence>
<keyword evidence="2" id="KW-1185">Reference proteome</keyword>